<name>A0A9W9FB56_9EURO</name>
<dbReference type="AlphaFoldDB" id="A0A9W9FB56"/>
<sequence length="205" mass="23072">MLINFCGWTLSEGSGVFGEPDYLYPPPPRLWPALAELGISLERRYQALSIKQTVNKVVYGGPSNNEQLVVNDYFLQTGPGVLFSLSSRRSYGWHWSEVALAAYRQYETAELRYVFRVDVTNAFTLRTVARIYQMNGKTWPSPFCWSYGTPEYQALLSTPNGRGVAALVIGGYEAGTRFISQICTWADPENQCLQMLFVISNPNSV</sequence>
<evidence type="ECO:0000313" key="1">
    <source>
        <dbReference type="EMBL" id="KAJ5096939.1"/>
    </source>
</evidence>
<dbReference type="EMBL" id="JAPQKH010000005">
    <property type="protein sequence ID" value="KAJ5096939.1"/>
    <property type="molecule type" value="Genomic_DNA"/>
</dbReference>
<gene>
    <name evidence="1" type="ORF">N7456_007660</name>
</gene>
<keyword evidence="2" id="KW-1185">Reference proteome</keyword>
<reference evidence="1" key="2">
    <citation type="journal article" date="2023" name="IMA Fungus">
        <title>Comparative genomic study of the Penicillium genus elucidates a diverse pangenome and 15 lateral gene transfer events.</title>
        <authorList>
            <person name="Petersen C."/>
            <person name="Sorensen T."/>
            <person name="Nielsen M.R."/>
            <person name="Sondergaard T.E."/>
            <person name="Sorensen J.L."/>
            <person name="Fitzpatrick D.A."/>
            <person name="Frisvad J.C."/>
            <person name="Nielsen K.L."/>
        </authorList>
    </citation>
    <scope>NUCLEOTIDE SEQUENCE</scope>
    <source>
        <strain evidence="1">IBT 30069</strain>
    </source>
</reference>
<reference evidence="1" key="1">
    <citation type="submission" date="2022-11" db="EMBL/GenBank/DDBJ databases">
        <authorList>
            <person name="Petersen C."/>
        </authorList>
    </citation>
    <scope>NUCLEOTIDE SEQUENCE</scope>
    <source>
        <strain evidence="1">IBT 30069</strain>
    </source>
</reference>
<proteinExistence type="predicted"/>
<evidence type="ECO:0000313" key="2">
    <source>
        <dbReference type="Proteomes" id="UP001149165"/>
    </source>
</evidence>
<dbReference type="Proteomes" id="UP001149165">
    <property type="component" value="Unassembled WGS sequence"/>
</dbReference>
<protein>
    <submittedName>
        <fullName evidence="1">Uncharacterized protein</fullName>
    </submittedName>
</protein>
<accession>A0A9W9FB56</accession>
<organism evidence="1 2">
    <name type="scientific">Penicillium angulare</name>
    <dbReference type="NCBI Taxonomy" id="116970"/>
    <lineage>
        <taxon>Eukaryota</taxon>
        <taxon>Fungi</taxon>
        <taxon>Dikarya</taxon>
        <taxon>Ascomycota</taxon>
        <taxon>Pezizomycotina</taxon>
        <taxon>Eurotiomycetes</taxon>
        <taxon>Eurotiomycetidae</taxon>
        <taxon>Eurotiales</taxon>
        <taxon>Aspergillaceae</taxon>
        <taxon>Penicillium</taxon>
    </lineage>
</organism>
<dbReference type="OrthoDB" id="5337308at2759"/>
<comment type="caution">
    <text evidence="1">The sequence shown here is derived from an EMBL/GenBank/DDBJ whole genome shotgun (WGS) entry which is preliminary data.</text>
</comment>